<feature type="compositionally biased region" description="Polar residues" evidence="1">
    <location>
        <begin position="22"/>
        <end position="40"/>
    </location>
</feature>
<evidence type="ECO:0000313" key="2">
    <source>
        <dbReference type="EMBL" id="KAF2001163.1"/>
    </source>
</evidence>
<organism evidence="2 3">
    <name type="scientific">Amniculicola lignicola CBS 123094</name>
    <dbReference type="NCBI Taxonomy" id="1392246"/>
    <lineage>
        <taxon>Eukaryota</taxon>
        <taxon>Fungi</taxon>
        <taxon>Dikarya</taxon>
        <taxon>Ascomycota</taxon>
        <taxon>Pezizomycotina</taxon>
        <taxon>Dothideomycetes</taxon>
        <taxon>Pleosporomycetidae</taxon>
        <taxon>Pleosporales</taxon>
        <taxon>Amniculicolaceae</taxon>
        <taxon>Amniculicola</taxon>
    </lineage>
</organism>
<dbReference type="EMBL" id="ML977584">
    <property type="protein sequence ID" value="KAF2001163.1"/>
    <property type="molecule type" value="Genomic_DNA"/>
</dbReference>
<dbReference type="AlphaFoldDB" id="A0A6A5WH73"/>
<evidence type="ECO:0000313" key="3">
    <source>
        <dbReference type="Proteomes" id="UP000799779"/>
    </source>
</evidence>
<reference evidence="2" key="1">
    <citation type="journal article" date="2020" name="Stud. Mycol.">
        <title>101 Dothideomycetes genomes: a test case for predicting lifestyles and emergence of pathogens.</title>
        <authorList>
            <person name="Haridas S."/>
            <person name="Albert R."/>
            <person name="Binder M."/>
            <person name="Bloem J."/>
            <person name="Labutti K."/>
            <person name="Salamov A."/>
            <person name="Andreopoulos B."/>
            <person name="Baker S."/>
            <person name="Barry K."/>
            <person name="Bills G."/>
            <person name="Bluhm B."/>
            <person name="Cannon C."/>
            <person name="Castanera R."/>
            <person name="Culley D."/>
            <person name="Daum C."/>
            <person name="Ezra D."/>
            <person name="Gonzalez J."/>
            <person name="Henrissat B."/>
            <person name="Kuo A."/>
            <person name="Liang C."/>
            <person name="Lipzen A."/>
            <person name="Lutzoni F."/>
            <person name="Magnuson J."/>
            <person name="Mondo S."/>
            <person name="Nolan M."/>
            <person name="Ohm R."/>
            <person name="Pangilinan J."/>
            <person name="Park H.-J."/>
            <person name="Ramirez L."/>
            <person name="Alfaro M."/>
            <person name="Sun H."/>
            <person name="Tritt A."/>
            <person name="Yoshinaga Y."/>
            <person name="Zwiers L.-H."/>
            <person name="Turgeon B."/>
            <person name="Goodwin S."/>
            <person name="Spatafora J."/>
            <person name="Crous P."/>
            <person name="Grigoriev I."/>
        </authorList>
    </citation>
    <scope>NUCLEOTIDE SEQUENCE</scope>
    <source>
        <strain evidence="2">CBS 123094</strain>
    </source>
</reference>
<name>A0A6A5WH73_9PLEO</name>
<evidence type="ECO:0000256" key="1">
    <source>
        <dbReference type="SAM" id="MobiDB-lite"/>
    </source>
</evidence>
<sequence>MTKETANTPTSTPPDGSPRTEPPNSDSQATNEAGPSSTVDRPSPALSPTPEPESEPDDLASSFVHIKLETSPEPQPEDPASSAIQFKLETPSASESDGPSSSELAINLDASSEPGPDNSSSGIIHIKLDTSAEPEPAPAPEVSDPASSTIHIRSDKSFEPSPDDPPNLPLRPTPPFQPRFPILKKWHRTTKSEFGALFHLIFLRHRGVCEEAAKQWIDPKLVEGPGWKEIVQFQKWVTRWAEKIEHTWLMSMVHKNSTVNSWEGLMGLMQQ</sequence>
<protein>
    <submittedName>
        <fullName evidence="2">Uncharacterized protein</fullName>
    </submittedName>
</protein>
<feature type="region of interest" description="Disordered" evidence="1">
    <location>
        <begin position="1"/>
        <end position="175"/>
    </location>
</feature>
<keyword evidence="3" id="KW-1185">Reference proteome</keyword>
<gene>
    <name evidence="2" type="ORF">P154DRAFT_172609</name>
</gene>
<dbReference type="Proteomes" id="UP000799779">
    <property type="component" value="Unassembled WGS sequence"/>
</dbReference>
<proteinExistence type="predicted"/>
<feature type="compositionally biased region" description="Pro residues" evidence="1">
    <location>
        <begin position="163"/>
        <end position="175"/>
    </location>
</feature>
<feature type="compositionally biased region" description="Low complexity" evidence="1">
    <location>
        <begin position="91"/>
        <end position="103"/>
    </location>
</feature>
<feature type="compositionally biased region" description="Polar residues" evidence="1">
    <location>
        <begin position="1"/>
        <end position="10"/>
    </location>
</feature>
<accession>A0A6A5WH73</accession>